<dbReference type="EMBL" id="BMVB01000041">
    <property type="protein sequence ID" value="GHC73811.1"/>
    <property type="molecule type" value="Genomic_DNA"/>
</dbReference>
<protein>
    <submittedName>
        <fullName evidence="2">Transcriptional regulator</fullName>
    </submittedName>
</protein>
<dbReference type="InterPro" id="IPR001387">
    <property type="entry name" value="Cro/C1-type_HTH"/>
</dbReference>
<organism evidence="2 3">
    <name type="scientific">Streptomyces cinnamoneus</name>
    <name type="common">Streptoverticillium cinnamoneum</name>
    <dbReference type="NCBI Taxonomy" id="53446"/>
    <lineage>
        <taxon>Bacteria</taxon>
        <taxon>Bacillati</taxon>
        <taxon>Actinomycetota</taxon>
        <taxon>Actinomycetes</taxon>
        <taxon>Kitasatosporales</taxon>
        <taxon>Streptomycetaceae</taxon>
        <taxon>Streptomyces</taxon>
        <taxon>Streptomyces cinnamoneus group</taxon>
    </lineage>
</organism>
<dbReference type="RefSeq" id="WP_190113203.1">
    <property type="nucleotide sequence ID" value="NZ_BMVB01000041.1"/>
</dbReference>
<dbReference type="PROSITE" id="PS50943">
    <property type="entry name" value="HTH_CROC1"/>
    <property type="match status" value="1"/>
</dbReference>
<dbReference type="InterPro" id="IPR043917">
    <property type="entry name" value="DUF5753"/>
</dbReference>
<dbReference type="Gene3D" id="1.10.260.40">
    <property type="entry name" value="lambda repressor-like DNA-binding domains"/>
    <property type="match status" value="1"/>
</dbReference>
<dbReference type="SUPFAM" id="SSF47413">
    <property type="entry name" value="lambda repressor-like DNA-binding domains"/>
    <property type="match status" value="1"/>
</dbReference>
<dbReference type="AlphaFoldDB" id="A0A918U2C4"/>
<evidence type="ECO:0000259" key="1">
    <source>
        <dbReference type="PROSITE" id="PS50943"/>
    </source>
</evidence>
<dbReference type="CDD" id="cd00093">
    <property type="entry name" value="HTH_XRE"/>
    <property type="match status" value="1"/>
</dbReference>
<gene>
    <name evidence="2" type="ORF">GCM10010507_61380</name>
</gene>
<reference evidence="2" key="1">
    <citation type="journal article" date="2014" name="Int. J. Syst. Evol. Microbiol.">
        <title>Complete genome sequence of Corynebacterium casei LMG S-19264T (=DSM 44701T), isolated from a smear-ripened cheese.</title>
        <authorList>
            <consortium name="US DOE Joint Genome Institute (JGI-PGF)"/>
            <person name="Walter F."/>
            <person name="Albersmeier A."/>
            <person name="Kalinowski J."/>
            <person name="Ruckert C."/>
        </authorList>
    </citation>
    <scope>NUCLEOTIDE SEQUENCE</scope>
    <source>
        <strain evidence="2">JCM 4633</strain>
    </source>
</reference>
<evidence type="ECO:0000313" key="2">
    <source>
        <dbReference type="EMBL" id="GHC73811.1"/>
    </source>
</evidence>
<reference evidence="2" key="2">
    <citation type="submission" date="2020-09" db="EMBL/GenBank/DDBJ databases">
        <authorList>
            <person name="Sun Q."/>
            <person name="Ohkuma M."/>
        </authorList>
    </citation>
    <scope>NUCLEOTIDE SEQUENCE</scope>
    <source>
        <strain evidence="2">JCM 4633</strain>
    </source>
</reference>
<sequence>MAPRKQPSERQRRLGAELRKLRTRSRISSDQAAALLEADRARISNIEVGRLDVSRNRLYMLLRAYDCQPGPYFDALMAMAQESGKGWWDDYRDVLGRRALDLAELESRSTSIRAHEASVIPGMLQTDNYARAVMSSIEGDHPYLERWVQFRLDRQRVLRGLRSYHAIIPESGLRMLVGDAKTMRVQLLRLIEIARLPHVTLQIFPFEMGPYSAHSGSFILYGGSTPELDTLYREGPTTADFFGDGNTIADYGKMFERLGSV</sequence>
<proteinExistence type="predicted"/>
<dbReference type="Pfam" id="PF13560">
    <property type="entry name" value="HTH_31"/>
    <property type="match status" value="1"/>
</dbReference>
<dbReference type="InterPro" id="IPR010982">
    <property type="entry name" value="Lambda_DNA-bd_dom_sf"/>
</dbReference>
<name>A0A918U2C4_STRCJ</name>
<feature type="domain" description="HTH cro/C1-type" evidence="1">
    <location>
        <begin position="18"/>
        <end position="73"/>
    </location>
</feature>
<dbReference type="GO" id="GO:0003677">
    <property type="term" value="F:DNA binding"/>
    <property type="evidence" value="ECO:0007669"/>
    <property type="project" value="InterPro"/>
</dbReference>
<dbReference type="Proteomes" id="UP000646244">
    <property type="component" value="Unassembled WGS sequence"/>
</dbReference>
<dbReference type="Pfam" id="PF19054">
    <property type="entry name" value="DUF5753"/>
    <property type="match status" value="1"/>
</dbReference>
<evidence type="ECO:0000313" key="3">
    <source>
        <dbReference type="Proteomes" id="UP000646244"/>
    </source>
</evidence>
<comment type="caution">
    <text evidence="2">The sequence shown here is derived from an EMBL/GenBank/DDBJ whole genome shotgun (WGS) entry which is preliminary data.</text>
</comment>
<accession>A0A918U2C4</accession>